<dbReference type="Pfam" id="PF01728">
    <property type="entry name" value="FtsJ"/>
    <property type="match status" value="1"/>
</dbReference>
<keyword evidence="5 7" id="KW-0949">S-adenosyl-L-methionine</keyword>
<organism evidence="9 10">
    <name type="scientific">Maudiozyma exigua</name>
    <name type="common">Yeast</name>
    <name type="synonym">Kazachstania exigua</name>
    <dbReference type="NCBI Taxonomy" id="34358"/>
    <lineage>
        <taxon>Eukaryota</taxon>
        <taxon>Fungi</taxon>
        <taxon>Dikarya</taxon>
        <taxon>Ascomycota</taxon>
        <taxon>Saccharomycotina</taxon>
        <taxon>Saccharomycetes</taxon>
        <taxon>Saccharomycetales</taxon>
        <taxon>Saccharomycetaceae</taxon>
        <taxon>Maudiozyma</taxon>
    </lineage>
</organism>
<evidence type="ECO:0000256" key="3">
    <source>
        <dbReference type="ARBA" id="ARBA00022603"/>
    </source>
</evidence>
<sequence length="311" mass="36185">MLLSLRYNINVSSYILNRANIFLYNTYRYNSNSQNRWLQRNSNDIYTREAKLKNWRSRAAFKLVELDDKFNLFHKKSKIQNILDLGFAPGSWSQVARSKTHPKSIIMGIDILPCKPIEGVHALQANILSKKTHDMIRLFFNEKFNLNEDDDLDQNLGYLDKSYMDTNNNDNITTNLNDSDTKHYPIDLIISDMYVPYPKDFENSNITSNLTNMPYYRLMNTSGVAIRDHLQSVDLCDAALVTAIDLLRPNGNFVCKLYTGKEEHLFKKRLQKVFRKVSKFKPDSSRSMSKEVYYVGIGKKNDIDKLDVFTT</sequence>
<dbReference type="GO" id="GO:0008650">
    <property type="term" value="F:rRNA (uridine-2'-O-)-methyltransferase activity"/>
    <property type="evidence" value="ECO:0007669"/>
    <property type="project" value="TreeGrafter"/>
</dbReference>
<accession>A0A9P7B6G6</accession>
<dbReference type="GO" id="GO:0005739">
    <property type="term" value="C:mitochondrion"/>
    <property type="evidence" value="ECO:0007669"/>
    <property type="project" value="TreeGrafter"/>
</dbReference>
<evidence type="ECO:0000313" key="9">
    <source>
        <dbReference type="EMBL" id="KAG0661027.1"/>
    </source>
</evidence>
<dbReference type="InterPro" id="IPR050082">
    <property type="entry name" value="RNA_methyltr_RlmE"/>
</dbReference>
<dbReference type="HAMAP" id="MF_01547">
    <property type="entry name" value="RNA_methyltr_E"/>
    <property type="match status" value="1"/>
</dbReference>
<evidence type="ECO:0000256" key="2">
    <source>
        <dbReference type="ARBA" id="ARBA00022552"/>
    </source>
</evidence>
<dbReference type="PANTHER" id="PTHR10920:SF18">
    <property type="entry name" value="RRNA METHYLTRANSFERASE 2, MITOCHONDRIAL"/>
    <property type="match status" value="1"/>
</dbReference>
<evidence type="ECO:0000256" key="1">
    <source>
        <dbReference type="ARBA" id="ARBA00009258"/>
    </source>
</evidence>
<dbReference type="PIRSF" id="PIRSF005461">
    <property type="entry name" value="23S_rRNA_mtase"/>
    <property type="match status" value="1"/>
</dbReference>
<dbReference type="InterPro" id="IPR002877">
    <property type="entry name" value="RNA_MeTrfase_FtsJ_dom"/>
</dbReference>
<evidence type="ECO:0000256" key="6">
    <source>
        <dbReference type="ARBA" id="ARBA00041184"/>
    </source>
</evidence>
<evidence type="ECO:0000313" key="10">
    <source>
        <dbReference type="Proteomes" id="UP000750334"/>
    </source>
</evidence>
<evidence type="ECO:0000256" key="4">
    <source>
        <dbReference type="ARBA" id="ARBA00022679"/>
    </source>
</evidence>
<reference evidence="9 10" key="1">
    <citation type="submission" date="2020-11" db="EMBL/GenBank/DDBJ databases">
        <title>Kefir isolates.</title>
        <authorList>
            <person name="Marcisauskas S."/>
            <person name="Kim Y."/>
            <person name="Blasche S."/>
        </authorList>
    </citation>
    <scope>NUCLEOTIDE SEQUENCE [LARGE SCALE GENOMIC DNA]</scope>
    <source>
        <strain evidence="9 10">OG2</strain>
    </source>
</reference>
<dbReference type="EMBL" id="PUHR01000166">
    <property type="protein sequence ID" value="KAG0661027.1"/>
    <property type="molecule type" value="Genomic_DNA"/>
</dbReference>
<dbReference type="InterPro" id="IPR029063">
    <property type="entry name" value="SAM-dependent_MTases_sf"/>
</dbReference>
<dbReference type="Proteomes" id="UP000750334">
    <property type="component" value="Unassembled WGS sequence"/>
</dbReference>
<keyword evidence="10" id="KW-1185">Reference proteome</keyword>
<keyword evidence="4" id="KW-0808">Transferase</keyword>
<dbReference type="SUPFAM" id="SSF53335">
    <property type="entry name" value="S-adenosyl-L-methionine-dependent methyltransferases"/>
    <property type="match status" value="1"/>
</dbReference>
<dbReference type="AlphaFoldDB" id="A0A9P7B6G6"/>
<comment type="similarity">
    <text evidence="1">Belongs to the class I-like SAM-binding methyltransferase superfamily. RNA methyltransferase RlmE family.</text>
</comment>
<name>A0A9P7B6G6_MAUEX</name>
<evidence type="ECO:0000256" key="7">
    <source>
        <dbReference type="PIRSR" id="PIRSR005461-1"/>
    </source>
</evidence>
<dbReference type="InterPro" id="IPR015507">
    <property type="entry name" value="rRNA-MeTfrase_E"/>
</dbReference>
<comment type="caution">
    <text evidence="9">The sequence shown here is derived from an EMBL/GenBank/DDBJ whole genome shotgun (WGS) entry which is preliminary data.</text>
</comment>
<evidence type="ECO:0000259" key="8">
    <source>
        <dbReference type="Pfam" id="PF01728"/>
    </source>
</evidence>
<keyword evidence="3 9" id="KW-0489">Methyltransferase</keyword>
<gene>
    <name evidence="9" type="primary">MRM2</name>
    <name evidence="9" type="ORF">C6P45_001435</name>
</gene>
<evidence type="ECO:0000256" key="5">
    <source>
        <dbReference type="ARBA" id="ARBA00022691"/>
    </source>
</evidence>
<dbReference type="PANTHER" id="PTHR10920">
    <property type="entry name" value="RIBOSOMAL RNA METHYLTRANSFERASE"/>
    <property type="match status" value="1"/>
</dbReference>
<feature type="domain" description="Ribosomal RNA methyltransferase FtsJ" evidence="8">
    <location>
        <begin position="55"/>
        <end position="298"/>
    </location>
</feature>
<dbReference type="OrthoDB" id="20105at2759"/>
<protein>
    <recommendedName>
        <fullName evidence="6">rRNA methyltransferase 2, mitochondrial</fullName>
    </recommendedName>
</protein>
<dbReference type="Gene3D" id="3.40.50.150">
    <property type="entry name" value="Vaccinia Virus protein VP39"/>
    <property type="match status" value="1"/>
</dbReference>
<feature type="active site" description="Proton acceptor" evidence="7">
    <location>
        <position position="256"/>
    </location>
</feature>
<keyword evidence="2" id="KW-0698">rRNA processing</keyword>
<proteinExistence type="inferred from homology"/>